<dbReference type="InterPro" id="IPR045063">
    <property type="entry name" value="Dynamin_N"/>
</dbReference>
<dbReference type="CDD" id="cd09912">
    <property type="entry name" value="DLP_2"/>
    <property type="match status" value="1"/>
</dbReference>
<gene>
    <name evidence="2" type="ORF">F8E02_11015</name>
</gene>
<dbReference type="SUPFAM" id="SSF52540">
    <property type="entry name" value="P-loop containing nucleoside triphosphate hydrolases"/>
    <property type="match status" value="1"/>
</dbReference>
<dbReference type="Gene3D" id="3.40.50.300">
    <property type="entry name" value="P-loop containing nucleotide triphosphate hydrolases"/>
    <property type="match status" value="1"/>
</dbReference>
<dbReference type="InterPro" id="IPR027417">
    <property type="entry name" value="P-loop_NTPase"/>
</dbReference>
<sequence length="587" mass="65046">MTSHARHLPEILACEADRVQSFGPEYAPYADQLRELAGRLDSGRFHLAVLGQFKRGKSTLINALLGESLLPSSVIPLTAIPTLMTYGDRRSVRIRFQGNRDDEVVEGGTSQDLYRSLLHSVSEEFNPKNERGVLQVEVTHPSPILAEGVVLIDTPGIGSVHQHNTEMTLNFLAQCDAALFLVSADPPITEVEVEFLRTIRDAVTKVFFVLNKVDYLTDDEQKTALAFFETVLRERAGIQGSVTIFPVSAKRGLATATAEDAALWQSSGMAKVSDHLVGFLAGEKNAVLRDAVRRKARAVLGAVALRLDLSRRALEMPLDDLEDRMRTFEVKIREAELQRRHAADILEGDHRRIAISLEEEMRGLRERSLAHLMGVAEGALAGPAGPDEMAAQNAVAAAIPPFYEHELGETTTAVEREVTALLQTHQQRAADLIGSIRTVAADLFEIPYHAQENDRMLSMRQEPYWVSRKGWESTFSPVTNGLVDRALPRSMRARRIRARLEKQISYLVVRNTENLRWATIQNVDATFRQFGRELDADLAEAVDATEGAITAAYTKRREHASETADDLARLQQASGEVASAISSLEQE</sequence>
<evidence type="ECO:0000313" key="2">
    <source>
        <dbReference type="EMBL" id="MDV2482519.1"/>
    </source>
</evidence>
<dbReference type="PANTHER" id="PTHR43681:SF1">
    <property type="entry name" value="SARCALUMENIN"/>
    <property type="match status" value="1"/>
</dbReference>
<comment type="caution">
    <text evidence="2">The sequence shown here is derived from an EMBL/GenBank/DDBJ whole genome shotgun (WGS) entry which is preliminary data.</text>
</comment>
<feature type="domain" description="Dynamin N-terminal" evidence="1">
    <location>
        <begin position="47"/>
        <end position="212"/>
    </location>
</feature>
<keyword evidence="3" id="KW-1185">Reference proteome</keyword>
<evidence type="ECO:0000313" key="3">
    <source>
        <dbReference type="Proteomes" id="UP001281203"/>
    </source>
</evidence>
<proteinExistence type="predicted"/>
<evidence type="ECO:0000259" key="1">
    <source>
        <dbReference type="Pfam" id="PF00350"/>
    </source>
</evidence>
<accession>A0ABU3X382</accession>
<dbReference type="PANTHER" id="PTHR43681">
    <property type="entry name" value="TRANSMEMBRANE GTPASE FZO"/>
    <property type="match status" value="1"/>
</dbReference>
<dbReference type="Proteomes" id="UP001281203">
    <property type="component" value="Unassembled WGS sequence"/>
</dbReference>
<organism evidence="2 3">
    <name type="scientific">Methanoculleus caldifontis</name>
    <dbReference type="NCBI Taxonomy" id="2651577"/>
    <lineage>
        <taxon>Archaea</taxon>
        <taxon>Methanobacteriati</taxon>
        <taxon>Methanobacteriota</taxon>
        <taxon>Stenosarchaea group</taxon>
        <taxon>Methanomicrobia</taxon>
        <taxon>Methanomicrobiales</taxon>
        <taxon>Methanomicrobiaceae</taxon>
        <taxon>Methanoculleus</taxon>
    </lineage>
</organism>
<dbReference type="Pfam" id="PF00350">
    <property type="entry name" value="Dynamin_N"/>
    <property type="match status" value="1"/>
</dbReference>
<name>A0ABU3X382_9EURY</name>
<protein>
    <submittedName>
        <fullName evidence="2">Dynamin family protein</fullName>
    </submittedName>
</protein>
<dbReference type="RefSeq" id="WP_317065617.1">
    <property type="nucleotide sequence ID" value="NZ_WBKO01000002.1"/>
</dbReference>
<reference evidence="2 3" key="1">
    <citation type="submission" date="2019-10" db="EMBL/GenBank/DDBJ databases">
        <title>Isolation and characterization of Methanoculleus sp. Wushi-C6 from a hot spring well.</title>
        <authorList>
            <person name="Chen S.-C."/>
            <person name="Lan Z.-H."/>
            <person name="You Y.-T."/>
            <person name="Lai M.-C."/>
        </authorList>
    </citation>
    <scope>NUCLEOTIDE SEQUENCE [LARGE SCALE GENOMIC DNA]</scope>
    <source>
        <strain evidence="2 3">Wushi-C6</strain>
    </source>
</reference>
<dbReference type="InterPro" id="IPR051943">
    <property type="entry name" value="TRAFAC_Dynamin-like_GTPase"/>
</dbReference>
<dbReference type="EMBL" id="WBKO01000002">
    <property type="protein sequence ID" value="MDV2482519.1"/>
    <property type="molecule type" value="Genomic_DNA"/>
</dbReference>